<dbReference type="PANTHER" id="PTHR39179:SF1">
    <property type="entry name" value="SPORE COAT PROTEIN I"/>
    <property type="match status" value="1"/>
</dbReference>
<dbReference type="InterPro" id="IPR014255">
    <property type="entry name" value="Spore_coat_CotS"/>
</dbReference>
<dbReference type="PANTHER" id="PTHR39179">
    <property type="entry name" value="SPORE COAT PROTEIN I"/>
    <property type="match status" value="1"/>
</dbReference>
<dbReference type="SUPFAM" id="SSF56112">
    <property type="entry name" value="Protein kinase-like (PK-like)"/>
    <property type="match status" value="1"/>
</dbReference>
<dbReference type="EMBL" id="JAFBFC010000006">
    <property type="protein sequence ID" value="MBM7704378.1"/>
    <property type="molecule type" value="Genomic_DNA"/>
</dbReference>
<dbReference type="InterPro" id="IPR011009">
    <property type="entry name" value="Kinase-like_dom_sf"/>
</dbReference>
<evidence type="ECO:0000313" key="1">
    <source>
        <dbReference type="EMBL" id="MBM7704378.1"/>
    </source>
</evidence>
<gene>
    <name evidence="1" type="ORF">JOC83_003233</name>
</gene>
<keyword evidence="2" id="KW-1185">Reference proteome</keyword>
<reference evidence="1 2" key="1">
    <citation type="submission" date="2021-01" db="EMBL/GenBank/DDBJ databases">
        <title>Genomic Encyclopedia of Type Strains, Phase IV (KMG-IV): sequencing the most valuable type-strain genomes for metagenomic binning, comparative biology and taxonomic classification.</title>
        <authorList>
            <person name="Goeker M."/>
        </authorList>
    </citation>
    <scope>NUCLEOTIDE SEQUENCE [LARGE SCALE GENOMIC DNA]</scope>
    <source>
        <strain evidence="1 2">DSM 104297</strain>
    </source>
</reference>
<organism evidence="1 2">
    <name type="scientific">Priestia iocasae</name>
    <dbReference type="NCBI Taxonomy" id="2291674"/>
    <lineage>
        <taxon>Bacteria</taxon>
        <taxon>Bacillati</taxon>
        <taxon>Bacillota</taxon>
        <taxon>Bacilli</taxon>
        <taxon>Bacillales</taxon>
        <taxon>Bacillaceae</taxon>
        <taxon>Priestia</taxon>
    </lineage>
</organism>
<dbReference type="Gene3D" id="3.90.1200.10">
    <property type="match status" value="1"/>
</dbReference>
<proteinExistence type="predicted"/>
<dbReference type="Proteomes" id="UP000809829">
    <property type="component" value="Unassembled WGS sequence"/>
</dbReference>
<dbReference type="RefSeq" id="WP_239583580.1">
    <property type="nucleotide sequence ID" value="NZ_JAFBFC010000006.1"/>
</dbReference>
<comment type="caution">
    <text evidence="1">The sequence shown here is derived from an EMBL/GenBank/DDBJ whole genome shotgun (WGS) entry which is preliminary data.</text>
</comment>
<evidence type="ECO:0000313" key="2">
    <source>
        <dbReference type="Proteomes" id="UP000809829"/>
    </source>
</evidence>
<protein>
    <submittedName>
        <fullName evidence="1">Spore coat-associated protein S</fullName>
    </submittedName>
</protein>
<sequence>MQEEVNNTEQSIQHVLQLYPFEVQNITLLTTKSGRVTWEVETDQGVKILKKTDVHPRRMWFIAEAHEHLQQQGLPMAPIHRTTNGGICVGAEDHAYVMYDKVEGNEIIYYHAENLNKVMQYIAQFHIASKGFNRTEGTKKRSRLEKWQKLYRWKLQELEGNKQIALTTMHDPFSQLFLANVDQMIQRGREALQALEEEPYQNWVQETINNGSFCQQDFTLARLIEVDSSPYMKEFHSITYDLPSRDLRVLLNKLMKKLSVWDNQLSIQLLQSYDSINPLTEEQYKVLWDDLKFPHMFCSISHKYYLAQKRSWSNEKYLWAIQNVIAVETSKEQFLQNLPSIYQEIKKGGL</sequence>
<dbReference type="NCBIfam" id="TIGR02906">
    <property type="entry name" value="spore_CotS"/>
    <property type="match status" value="1"/>
</dbReference>
<accession>A0ABS2QYQ7</accession>
<dbReference type="Gene3D" id="3.30.200.20">
    <property type="entry name" value="Phosphorylase Kinase, domain 1"/>
    <property type="match status" value="1"/>
</dbReference>
<name>A0ABS2QYQ7_9BACI</name>
<dbReference type="InterPro" id="IPR047175">
    <property type="entry name" value="CotS-like"/>
</dbReference>